<gene>
    <name evidence="6" type="ordered locus">BMS_2620</name>
</gene>
<dbReference type="PANTHER" id="PTHR33798">
    <property type="entry name" value="FLAVOPROTEIN OXYGENASE"/>
    <property type="match status" value="1"/>
</dbReference>
<keyword evidence="7" id="KW-1185">Reference proteome</keyword>
<evidence type="ECO:0000256" key="1">
    <source>
        <dbReference type="ARBA" id="ARBA00001917"/>
    </source>
</evidence>
<evidence type="ECO:0000313" key="7">
    <source>
        <dbReference type="Proteomes" id="UP000008963"/>
    </source>
</evidence>
<dbReference type="KEGG" id="bmx:BMS_2620"/>
<evidence type="ECO:0000256" key="4">
    <source>
        <dbReference type="ARBA" id="ARBA00038054"/>
    </source>
</evidence>
<keyword evidence="3" id="KW-0288">FMN</keyword>
<dbReference type="OrthoDB" id="5293996at2"/>
<keyword evidence="2" id="KW-0285">Flavoprotein</keyword>
<reference evidence="7" key="1">
    <citation type="journal article" date="2013" name="ISME J.">
        <title>A small predatory core genome in the divergent marine Bacteriovorax marinus SJ and the terrestrial Bdellovibrio bacteriovorus.</title>
        <authorList>
            <person name="Crossman L.C."/>
            <person name="Chen H."/>
            <person name="Cerdeno-Tarraga A.M."/>
            <person name="Brooks K."/>
            <person name="Quail M.A."/>
            <person name="Pineiro S.A."/>
            <person name="Hobley L."/>
            <person name="Sockett R.E."/>
            <person name="Bentley S.D."/>
            <person name="Parkhill J."/>
            <person name="Williams H.N."/>
            <person name="Stine O.C."/>
        </authorList>
    </citation>
    <scope>NUCLEOTIDE SEQUENCE [LARGE SCALE GENOMIC DNA]</scope>
    <source>
        <strain evidence="7">ATCC BAA-682 / DSM 15412 / SJ</strain>
    </source>
</reference>
<comment type="cofactor">
    <cofactor evidence="1">
        <name>FMN</name>
        <dbReference type="ChEBI" id="CHEBI:58210"/>
    </cofactor>
</comment>
<dbReference type="Gene3D" id="2.30.110.10">
    <property type="entry name" value="Electron Transport, Fmn-binding Protein, Chain A"/>
    <property type="match status" value="1"/>
</dbReference>
<dbReference type="Pfam" id="PF01613">
    <property type="entry name" value="Flavin_Reduct"/>
    <property type="match status" value="1"/>
</dbReference>
<evidence type="ECO:0000313" key="6">
    <source>
        <dbReference type="EMBL" id="CBW27404.1"/>
    </source>
</evidence>
<dbReference type="AlphaFoldDB" id="E1X660"/>
<feature type="domain" description="Flavin reductase like" evidence="5">
    <location>
        <begin position="40"/>
        <end position="171"/>
    </location>
</feature>
<name>E1X660_HALMS</name>
<sequence length="208" mass="23463">MKDTGLINITEEDFINYEERKRARLINSLSGFKSANLLGTISSDKKTNLSIVSSTFHLGASPALMGIIIRPDISPRHTLENIRSEKFFTLNHVNEHIYKKAHQTSARYPRETSEFDSCNLTEEYLEEFHAPFVKESNIKVALKLIREIKIEENGTHFLISSVKSIWAPKSALSEDGHINIENAGSICVSGLDSYHSTSIIERLPYAKP</sequence>
<protein>
    <recommendedName>
        <fullName evidence="5">Flavin reductase like domain-containing protein</fullName>
    </recommendedName>
</protein>
<comment type="similarity">
    <text evidence="4">Belongs to the flavoredoxin family.</text>
</comment>
<evidence type="ECO:0000256" key="3">
    <source>
        <dbReference type="ARBA" id="ARBA00022643"/>
    </source>
</evidence>
<dbReference type="HOGENOM" id="CLU_113721_0_0_7"/>
<evidence type="ECO:0000256" key="2">
    <source>
        <dbReference type="ARBA" id="ARBA00022630"/>
    </source>
</evidence>
<dbReference type="PANTHER" id="PTHR33798:SF5">
    <property type="entry name" value="FLAVIN REDUCTASE LIKE DOMAIN-CONTAINING PROTEIN"/>
    <property type="match status" value="1"/>
</dbReference>
<dbReference type="STRING" id="862908.BMS_2620"/>
<evidence type="ECO:0000259" key="5">
    <source>
        <dbReference type="Pfam" id="PF01613"/>
    </source>
</evidence>
<dbReference type="SUPFAM" id="SSF50475">
    <property type="entry name" value="FMN-binding split barrel"/>
    <property type="match status" value="1"/>
</dbReference>
<dbReference type="GO" id="GO:0010181">
    <property type="term" value="F:FMN binding"/>
    <property type="evidence" value="ECO:0007669"/>
    <property type="project" value="InterPro"/>
</dbReference>
<dbReference type="InterPro" id="IPR002563">
    <property type="entry name" value="Flavin_Rdtase-like_dom"/>
</dbReference>
<dbReference type="eggNOG" id="COG1853">
    <property type="taxonomic scope" value="Bacteria"/>
</dbReference>
<dbReference type="Proteomes" id="UP000008963">
    <property type="component" value="Chromosome"/>
</dbReference>
<dbReference type="PATRIC" id="fig|862908.3.peg.2502"/>
<organism evidence="6 7">
    <name type="scientific">Halobacteriovorax marinus (strain ATCC BAA-682 / DSM 15412 / SJ)</name>
    <name type="common">Bacteriovorax marinus</name>
    <dbReference type="NCBI Taxonomy" id="862908"/>
    <lineage>
        <taxon>Bacteria</taxon>
        <taxon>Pseudomonadati</taxon>
        <taxon>Bdellovibrionota</taxon>
        <taxon>Bacteriovoracia</taxon>
        <taxon>Bacteriovoracales</taxon>
        <taxon>Halobacteriovoraceae</taxon>
        <taxon>Halobacteriovorax</taxon>
    </lineage>
</organism>
<accession>E1X660</accession>
<dbReference type="EMBL" id="FQ312005">
    <property type="protein sequence ID" value="CBW27404.1"/>
    <property type="molecule type" value="Genomic_DNA"/>
</dbReference>
<dbReference type="InterPro" id="IPR012349">
    <property type="entry name" value="Split_barrel_FMN-bd"/>
</dbReference>
<proteinExistence type="inferred from homology"/>
<dbReference type="GO" id="GO:0016646">
    <property type="term" value="F:oxidoreductase activity, acting on the CH-NH group of donors, NAD or NADP as acceptor"/>
    <property type="evidence" value="ECO:0007669"/>
    <property type="project" value="UniProtKB-ARBA"/>
</dbReference>
<dbReference type="RefSeq" id="WP_014245180.1">
    <property type="nucleotide sequence ID" value="NC_016620.1"/>
</dbReference>